<feature type="transmembrane region" description="Helical" evidence="2">
    <location>
        <begin position="49"/>
        <end position="69"/>
    </location>
</feature>
<evidence type="ECO:0000313" key="4">
    <source>
        <dbReference type="Proteomes" id="UP000051952"/>
    </source>
</evidence>
<evidence type="ECO:0000256" key="1">
    <source>
        <dbReference type="SAM" id="MobiDB-lite"/>
    </source>
</evidence>
<gene>
    <name evidence="3" type="ORF">BSAL_79425</name>
</gene>
<dbReference type="VEuPathDB" id="TriTrypDB:BSAL_79425"/>
<organism evidence="3 4">
    <name type="scientific">Bodo saltans</name>
    <name type="common">Flagellated protozoan</name>
    <dbReference type="NCBI Taxonomy" id="75058"/>
    <lineage>
        <taxon>Eukaryota</taxon>
        <taxon>Discoba</taxon>
        <taxon>Euglenozoa</taxon>
        <taxon>Kinetoplastea</taxon>
        <taxon>Metakinetoplastina</taxon>
        <taxon>Eubodonida</taxon>
        <taxon>Bodonidae</taxon>
        <taxon>Bodo</taxon>
    </lineage>
</organism>
<keyword evidence="2 3" id="KW-0812">Transmembrane</keyword>
<reference evidence="4" key="1">
    <citation type="submission" date="2015-09" db="EMBL/GenBank/DDBJ databases">
        <authorList>
            <consortium name="Pathogen Informatics"/>
        </authorList>
    </citation>
    <scope>NUCLEOTIDE SEQUENCE [LARGE SCALE GENOMIC DNA]</scope>
    <source>
        <strain evidence="4">Lake Konstanz</strain>
    </source>
</reference>
<evidence type="ECO:0000313" key="3">
    <source>
        <dbReference type="EMBL" id="CUG43819.1"/>
    </source>
</evidence>
<dbReference type="EMBL" id="CYKH01000812">
    <property type="protein sequence ID" value="CUG43819.1"/>
    <property type="molecule type" value="Genomic_DNA"/>
</dbReference>
<feature type="region of interest" description="Disordered" evidence="1">
    <location>
        <begin position="91"/>
        <end position="136"/>
    </location>
</feature>
<protein>
    <submittedName>
        <fullName evidence="3">Transmembrane protein, putative</fullName>
    </submittedName>
</protein>
<keyword evidence="4" id="KW-1185">Reference proteome</keyword>
<proteinExistence type="predicted"/>
<sequence>MLRRSRCALCVSVRGNSTNDIPDNQEGGIAAANSTIGQKYQRAQMKHNAVTNLLMLFIVVAPLAVFAWYRSSKYFNIWGSWSDPYALPAGFDPNKDPAPVRSTKMAEPRRPMMTSVAPGGFSVLPEKDAPGARHER</sequence>
<name>A0A0S4J2H5_BODSA</name>
<feature type="compositionally biased region" description="Basic and acidic residues" evidence="1">
    <location>
        <begin position="125"/>
        <end position="136"/>
    </location>
</feature>
<keyword evidence="2" id="KW-1133">Transmembrane helix</keyword>
<keyword evidence="2" id="KW-0472">Membrane</keyword>
<evidence type="ECO:0000256" key="2">
    <source>
        <dbReference type="SAM" id="Phobius"/>
    </source>
</evidence>
<dbReference type="AlphaFoldDB" id="A0A0S4J2H5"/>
<accession>A0A0S4J2H5</accession>
<dbReference type="Proteomes" id="UP000051952">
    <property type="component" value="Unassembled WGS sequence"/>
</dbReference>